<dbReference type="PANTHER" id="PTHR37308">
    <property type="entry name" value="INTEGRAL MEMBRANE PROTEIN"/>
    <property type="match status" value="1"/>
</dbReference>
<keyword evidence="1" id="KW-0472">Membrane</keyword>
<dbReference type="Pfam" id="PF04018">
    <property type="entry name" value="VCA0040-like"/>
    <property type="match status" value="1"/>
</dbReference>
<feature type="transmembrane region" description="Helical" evidence="1">
    <location>
        <begin position="188"/>
        <end position="206"/>
    </location>
</feature>
<sequence>MFEWKNIFRGILIGASDLIPGVSGGTIALVLGMYERLIAAISGFFSREWKKHLGFLIPLGIGIGGSLLLLSHLIKWLLAEHPQPTFFFFMGLIVGILPFLWKEADVSRSFNAVHYLLAIAAGAAVAATAFLRPDGQAPVIELTASSGVFLFLAGWLGSMAMILPGISGSFVLLLLGAYPTAIHALSTLDIPLIAIIGSGVIVGFIVSSKFIRMLLARFPAVMHALVLGMVVGSLVVVYPGLNGSAMMLIISIVTLAAGFAVAFLLGQRPTQKIEAKITSQ</sequence>
<comment type="caution">
    <text evidence="2">The sequence shown here is derived from an EMBL/GenBank/DDBJ whole genome shotgun (WGS) entry which is preliminary data.</text>
</comment>
<dbReference type="Proteomes" id="UP000266177">
    <property type="component" value="Unassembled WGS sequence"/>
</dbReference>
<evidence type="ECO:0000256" key="1">
    <source>
        <dbReference type="SAM" id="Phobius"/>
    </source>
</evidence>
<name>A0A3A3GB28_PANTH</name>
<dbReference type="RefSeq" id="WP_119796724.1">
    <property type="nucleotide sequence ID" value="NZ_QYZD01000062.1"/>
</dbReference>
<evidence type="ECO:0000313" key="3">
    <source>
        <dbReference type="Proteomes" id="UP000266177"/>
    </source>
</evidence>
<dbReference type="OrthoDB" id="9793746at2"/>
<keyword evidence="1" id="KW-1133">Transmembrane helix</keyword>
<dbReference type="PANTHER" id="PTHR37308:SF1">
    <property type="entry name" value="POLYPRENYL-PHOSPHATE TRANSPORTER"/>
    <property type="match status" value="1"/>
</dbReference>
<feature type="transmembrane region" description="Helical" evidence="1">
    <location>
        <begin position="218"/>
        <end position="238"/>
    </location>
</feature>
<dbReference type="EMBL" id="QYZD01000062">
    <property type="protein sequence ID" value="RJG16059.1"/>
    <property type="molecule type" value="Genomic_DNA"/>
</dbReference>
<organism evidence="2 3">
    <name type="scientific">Paenibacillus thiaminolyticus</name>
    <name type="common">Bacillus thiaminolyticus</name>
    <dbReference type="NCBI Taxonomy" id="49283"/>
    <lineage>
        <taxon>Bacteria</taxon>
        <taxon>Bacillati</taxon>
        <taxon>Bacillota</taxon>
        <taxon>Bacilli</taxon>
        <taxon>Bacillales</taxon>
        <taxon>Paenibacillaceae</taxon>
        <taxon>Paenibacillus</taxon>
    </lineage>
</organism>
<feature type="transmembrane region" description="Helical" evidence="1">
    <location>
        <begin position="113"/>
        <end position="131"/>
    </location>
</feature>
<feature type="transmembrane region" description="Helical" evidence="1">
    <location>
        <begin position="55"/>
        <end position="78"/>
    </location>
</feature>
<proteinExistence type="predicted"/>
<dbReference type="InterPro" id="IPR007163">
    <property type="entry name" value="VCA0040-like"/>
</dbReference>
<feature type="transmembrane region" description="Helical" evidence="1">
    <location>
        <begin position="12"/>
        <end position="34"/>
    </location>
</feature>
<evidence type="ECO:0000313" key="2">
    <source>
        <dbReference type="EMBL" id="RJG16059.1"/>
    </source>
</evidence>
<feature type="transmembrane region" description="Helical" evidence="1">
    <location>
        <begin position="137"/>
        <end position="156"/>
    </location>
</feature>
<feature type="transmembrane region" description="Helical" evidence="1">
    <location>
        <begin position="244"/>
        <end position="266"/>
    </location>
</feature>
<reference evidence="2 3" key="1">
    <citation type="submission" date="2018-09" db="EMBL/GenBank/DDBJ databases">
        <title>Paenibacillus SK2017-BO5.</title>
        <authorList>
            <person name="Piskunova J.V."/>
            <person name="Dubiley S.A."/>
            <person name="Severinov K.V."/>
        </authorList>
    </citation>
    <scope>NUCLEOTIDE SEQUENCE [LARGE SCALE GENOMIC DNA]</scope>
    <source>
        <strain evidence="2 3">BO5</strain>
    </source>
</reference>
<feature type="transmembrane region" description="Helical" evidence="1">
    <location>
        <begin position="84"/>
        <end position="101"/>
    </location>
</feature>
<feature type="transmembrane region" description="Helical" evidence="1">
    <location>
        <begin position="163"/>
        <end position="182"/>
    </location>
</feature>
<protein>
    <submittedName>
        <fullName evidence="2">DUF368 domain-containing protein</fullName>
    </submittedName>
</protein>
<dbReference type="AlphaFoldDB" id="A0A3A3GB28"/>
<gene>
    <name evidence="2" type="ORF">DQX05_29080</name>
</gene>
<accession>A0A3A3GB28</accession>
<keyword evidence="1" id="KW-0812">Transmembrane</keyword>